<gene>
    <name evidence="1" type="ordered locus">KNP414_03194</name>
</gene>
<reference evidence="2" key="1">
    <citation type="submission" date="2011-06" db="EMBL/GenBank/DDBJ databases">
        <title>Complete genome sequence of Paenibacillus mucilaginosus KNP414.</title>
        <authorList>
            <person name="Wang J."/>
            <person name="Hu S."/>
            <person name="Hu X."/>
            <person name="Zhang B."/>
            <person name="Dong D."/>
            <person name="Zhang S."/>
            <person name="Zhao K."/>
            <person name="Wu D."/>
        </authorList>
    </citation>
    <scope>NUCLEOTIDE SEQUENCE [LARGE SCALE GENOMIC DNA]</scope>
    <source>
        <strain evidence="2">KNP414</strain>
    </source>
</reference>
<accession>F8FD92</accession>
<proteinExistence type="predicted"/>
<dbReference type="KEGG" id="pms:KNP414_03194"/>
<dbReference type="EMBL" id="CP002869">
    <property type="protein sequence ID" value="AEI41752.1"/>
    <property type="molecule type" value="Genomic_DNA"/>
</dbReference>
<reference evidence="1 2" key="2">
    <citation type="journal article" date="2013" name="Genome Announc.">
        <title>Genome Sequence of Growth-Improving Paenibacillus mucilaginosus Strain KNP414.</title>
        <authorList>
            <person name="Lu J.J."/>
            <person name="Wang J.F."/>
            <person name="Hu X.F."/>
        </authorList>
    </citation>
    <scope>NUCLEOTIDE SEQUENCE [LARGE SCALE GENOMIC DNA]</scope>
    <source>
        <strain evidence="1 2">KNP414</strain>
    </source>
</reference>
<dbReference type="AlphaFoldDB" id="F8FD92"/>
<protein>
    <submittedName>
        <fullName evidence="1">Uncharacterized protein</fullName>
    </submittedName>
</protein>
<evidence type="ECO:0000313" key="1">
    <source>
        <dbReference type="EMBL" id="AEI41752.1"/>
    </source>
</evidence>
<sequence length="352" mass="38374">MEAGISMKAGAAKAAAVRWVAGQASRIEGFRGAYFSGSILGLSDEDELPAASDVDVVVVTEQAEPPVKLGKFLFEGALIEGTYLSAGQLSSAEQVLGSYHLAGSFRRDTIISDPSGELRRLQQEVAAHFAERTWVSRRCGEARGRIESWLQGLDPSAPPHDRFTSWLFATGVTTHVLLVAALRNPTVRLRYLAARDVLTACGREDIYGRLLELLGCAGWSPERTRRHLRELARTFDAAAAAGRTPFFFSSDISPVSRPIAIDGSEELIRSGNHREAVFWIAATFARCRKILAADAPELGERLTPAFHALTEDLGVADWSAMSRRAEEVLGFLPVLWDTAEAIMTAHPDIVEK</sequence>
<dbReference type="PATRIC" id="fig|1036673.3.peg.2934"/>
<evidence type="ECO:0000313" key="2">
    <source>
        <dbReference type="Proteomes" id="UP000006620"/>
    </source>
</evidence>
<dbReference type="Proteomes" id="UP000006620">
    <property type="component" value="Chromosome"/>
</dbReference>
<organism evidence="1 2">
    <name type="scientific">Paenibacillus mucilaginosus (strain KNP414)</name>
    <dbReference type="NCBI Taxonomy" id="1036673"/>
    <lineage>
        <taxon>Bacteria</taxon>
        <taxon>Bacillati</taxon>
        <taxon>Bacillota</taxon>
        <taxon>Bacilli</taxon>
        <taxon>Bacillales</taxon>
        <taxon>Paenibacillaceae</taxon>
        <taxon>Paenibacillus</taxon>
    </lineage>
</organism>
<dbReference type="HOGENOM" id="CLU_811132_0_0_9"/>
<name>F8FD92_PAEMK</name>